<feature type="domain" description="Transglutaminase-like" evidence="2">
    <location>
        <begin position="274"/>
        <end position="344"/>
    </location>
</feature>
<evidence type="ECO:0000313" key="4">
    <source>
        <dbReference type="EMBL" id="RZV39993.1"/>
    </source>
</evidence>
<protein>
    <submittedName>
        <fullName evidence="4">DUF3857 domain-containing protein</fullName>
    </submittedName>
</protein>
<dbReference type="InterPro" id="IPR002931">
    <property type="entry name" value="Transglutaminase-like"/>
</dbReference>
<comment type="caution">
    <text evidence="4">The sequence shown here is derived from an EMBL/GenBank/DDBJ whole genome shotgun (WGS) entry which is preliminary data.</text>
</comment>
<dbReference type="InterPro" id="IPR038765">
    <property type="entry name" value="Papain-like_cys_pep_sf"/>
</dbReference>
<dbReference type="Pfam" id="PF01841">
    <property type="entry name" value="Transglut_core"/>
    <property type="match status" value="1"/>
</dbReference>
<proteinExistence type="predicted"/>
<dbReference type="AlphaFoldDB" id="A0A520XFM5"/>
<feature type="transmembrane region" description="Helical" evidence="1">
    <location>
        <begin position="7"/>
        <end position="26"/>
    </location>
</feature>
<organism evidence="4 5">
    <name type="scientific">Candidatus Acidulodesulfobacterium acidiphilum</name>
    <dbReference type="NCBI Taxonomy" id="2597224"/>
    <lineage>
        <taxon>Bacteria</taxon>
        <taxon>Deltaproteobacteria</taxon>
        <taxon>Candidatus Acidulodesulfobacterales</taxon>
        <taxon>Candidatus Acidulodesulfobacterium</taxon>
    </lineage>
</organism>
<evidence type="ECO:0000259" key="2">
    <source>
        <dbReference type="Pfam" id="PF01841"/>
    </source>
</evidence>
<evidence type="ECO:0000259" key="3">
    <source>
        <dbReference type="Pfam" id="PF12969"/>
    </source>
</evidence>
<name>A0A520XFM5_9DELT</name>
<accession>A0A520XFM5</accession>
<sequence length="636" mass="72459">MQCKRFTAEIAFFALFIIMMLIGFNFNTAKCYAYTRNYSASSSETLLDYTAETIKRNFEDVMTEHEIIKIFNKKGVKKYSSLSFPFSSKNQKLKVYFIKIIQPNGNIIHINLNNLKTVTAPFNPEAPIFSNQLLKTIQIPGLSKGSILDYKFRSIVLKPYMKNNFFTEDYFGGLSPLKKSVYKLTIPDGVYYRYAEYGFKEKPEIIKNSKNITLVWSLWNRKKLTPEPMGPGESFIVPHVMVSSVKSWNDVAGWYANLTKDIIKPGKQLKDFIKITASKKTKLAKIKSIYNFVAKKIRYVGYEFGIDGYKPSNVNAIFKNRLGDCKDHATLFASMLNQIGVKAYPVLIPTTEIPNMNPDIPTPFVFDHEITAIKLKSGKFMFADTTSNVTTFGDLPPMDQGRNVLIIVGGKAVIARTPIFPPSKNYISDKEYVSVYTNGSIKVRAAIIYGGAYDMYKRYLYSSISKKNKRNGVLKNIMSIAPNAKLINYSFENGDSMTKPYIERFSFTAKKYAGKNGKKIMIRIPLRTRNELAKITALKKRKYPIKFGYNFSEKTAVNINFPKNYKIMYIPQAVSFKNKVGSFKTAYSIKNGALIFNSIFSVFGYKIKTANYAAAKKLFNYTIKTLSSQVIIFNER</sequence>
<dbReference type="EMBL" id="SHMQ01000004">
    <property type="protein sequence ID" value="RZV39993.1"/>
    <property type="molecule type" value="Genomic_DNA"/>
</dbReference>
<keyword evidence="1" id="KW-1133">Transmembrane helix</keyword>
<evidence type="ECO:0000313" key="5">
    <source>
        <dbReference type="Proteomes" id="UP000322454"/>
    </source>
</evidence>
<dbReference type="Gene3D" id="2.60.40.3140">
    <property type="match status" value="1"/>
</dbReference>
<dbReference type="Proteomes" id="UP000322454">
    <property type="component" value="Unassembled WGS sequence"/>
</dbReference>
<feature type="domain" description="DUF3857" evidence="3">
    <location>
        <begin position="61"/>
        <end position="218"/>
    </location>
</feature>
<dbReference type="InterPro" id="IPR024618">
    <property type="entry name" value="DUF3857"/>
</dbReference>
<dbReference type="Gene3D" id="2.60.120.1130">
    <property type="match status" value="1"/>
</dbReference>
<dbReference type="Pfam" id="PF12969">
    <property type="entry name" value="DUF3857"/>
    <property type="match status" value="1"/>
</dbReference>
<keyword evidence="1" id="KW-0812">Transmembrane</keyword>
<gene>
    <name evidence="4" type="ORF">EVJ48_02125</name>
</gene>
<dbReference type="Gene3D" id="3.10.620.30">
    <property type="match status" value="1"/>
</dbReference>
<evidence type="ECO:0000256" key="1">
    <source>
        <dbReference type="SAM" id="Phobius"/>
    </source>
</evidence>
<keyword evidence="1" id="KW-0472">Membrane</keyword>
<reference evidence="4 5" key="1">
    <citation type="submission" date="2019-01" db="EMBL/GenBank/DDBJ databases">
        <title>Insights into ecological role of a new deltaproteobacterial order Candidatus Sinidesulfobacterales (Sva0485) by metagenomics and metatranscriptomics.</title>
        <authorList>
            <person name="Tan S."/>
            <person name="Liu J."/>
            <person name="Fang Y."/>
            <person name="Hedlund B."/>
            <person name="Lian Z.-H."/>
            <person name="Huang L.-Y."/>
            <person name="Li J.-T."/>
            <person name="Huang L.-N."/>
            <person name="Li W.-J."/>
            <person name="Jiang H.-C."/>
            <person name="Dong H.-L."/>
            <person name="Shu W.-S."/>
        </authorList>
    </citation>
    <scope>NUCLEOTIDE SEQUENCE [LARGE SCALE GENOMIC DNA]</scope>
    <source>
        <strain evidence="4">AP4</strain>
    </source>
</reference>
<dbReference type="SUPFAM" id="SSF54001">
    <property type="entry name" value="Cysteine proteinases"/>
    <property type="match status" value="1"/>
</dbReference>